<dbReference type="GO" id="GO:0003677">
    <property type="term" value="F:DNA binding"/>
    <property type="evidence" value="ECO:0007669"/>
    <property type="project" value="UniProtKB-KW"/>
</dbReference>
<dbReference type="Gene3D" id="1.10.10.10">
    <property type="entry name" value="Winged helix-like DNA-binding domain superfamily/Winged helix DNA-binding domain"/>
    <property type="match status" value="1"/>
</dbReference>
<keyword evidence="3" id="KW-0804">Transcription</keyword>
<reference evidence="5" key="1">
    <citation type="journal article" date="2021" name="PeerJ">
        <title>Extensive microbial diversity within the chicken gut microbiome revealed by metagenomics and culture.</title>
        <authorList>
            <person name="Gilroy R."/>
            <person name="Ravi A."/>
            <person name="Getino M."/>
            <person name="Pursley I."/>
            <person name="Horton D.L."/>
            <person name="Alikhan N.F."/>
            <person name="Baker D."/>
            <person name="Gharbi K."/>
            <person name="Hall N."/>
            <person name="Watson M."/>
            <person name="Adriaenssens E.M."/>
            <person name="Foster-Nyarko E."/>
            <person name="Jarju S."/>
            <person name="Secka A."/>
            <person name="Antonio M."/>
            <person name="Oren A."/>
            <person name="Chaudhuri R.R."/>
            <person name="La Ragione R."/>
            <person name="Hildebrand F."/>
            <person name="Pallen M.J."/>
        </authorList>
    </citation>
    <scope>NUCLEOTIDE SEQUENCE</scope>
    <source>
        <strain evidence="5">ChiSjej2B20-11307</strain>
    </source>
</reference>
<accession>A0A9D2HA71</accession>
<keyword evidence="2" id="KW-0238">DNA-binding</keyword>
<dbReference type="PRINTS" id="PR00598">
    <property type="entry name" value="HTHMARR"/>
</dbReference>
<feature type="domain" description="HTH marR-type" evidence="4">
    <location>
        <begin position="10"/>
        <end position="145"/>
    </location>
</feature>
<gene>
    <name evidence="5" type="ORF">H9798_05070</name>
</gene>
<sequence>MASREAHDPGHDVGRLINTISHQLKRQMRTHGEEDNLTNMQKLVLHYIMFESLRRSVYQKDLEKEFQIRRSTATGILQLLEKNGFVHREQMKEDARLKKIVPTEKAIGLREQILKNIRYMERLLREGIPEKDMEACIRVLEKMSENLLGNEKKKGDNDS</sequence>
<keyword evidence="1" id="KW-0805">Transcription regulation</keyword>
<organism evidence="5 6">
    <name type="scientific">Candidatus Mediterraneibacter pullicola</name>
    <dbReference type="NCBI Taxonomy" id="2838682"/>
    <lineage>
        <taxon>Bacteria</taxon>
        <taxon>Bacillati</taxon>
        <taxon>Bacillota</taxon>
        <taxon>Clostridia</taxon>
        <taxon>Lachnospirales</taxon>
        <taxon>Lachnospiraceae</taxon>
        <taxon>Mediterraneibacter</taxon>
    </lineage>
</organism>
<name>A0A9D2HA71_9FIRM</name>
<evidence type="ECO:0000256" key="1">
    <source>
        <dbReference type="ARBA" id="ARBA00023015"/>
    </source>
</evidence>
<evidence type="ECO:0000313" key="6">
    <source>
        <dbReference type="Proteomes" id="UP000824223"/>
    </source>
</evidence>
<dbReference type="EMBL" id="DXAK01000025">
    <property type="protein sequence ID" value="HJA06506.1"/>
    <property type="molecule type" value="Genomic_DNA"/>
</dbReference>
<dbReference type="PANTHER" id="PTHR42756">
    <property type="entry name" value="TRANSCRIPTIONAL REGULATOR, MARR"/>
    <property type="match status" value="1"/>
</dbReference>
<dbReference type="SMART" id="SM00347">
    <property type="entry name" value="HTH_MARR"/>
    <property type="match status" value="1"/>
</dbReference>
<dbReference type="SUPFAM" id="SSF46785">
    <property type="entry name" value="Winged helix' DNA-binding domain"/>
    <property type="match status" value="1"/>
</dbReference>
<evidence type="ECO:0000313" key="5">
    <source>
        <dbReference type="EMBL" id="HJA06506.1"/>
    </source>
</evidence>
<dbReference type="PROSITE" id="PS50995">
    <property type="entry name" value="HTH_MARR_2"/>
    <property type="match status" value="1"/>
</dbReference>
<dbReference type="PANTHER" id="PTHR42756:SF1">
    <property type="entry name" value="TRANSCRIPTIONAL REPRESSOR OF EMRAB OPERON"/>
    <property type="match status" value="1"/>
</dbReference>
<evidence type="ECO:0000256" key="2">
    <source>
        <dbReference type="ARBA" id="ARBA00023125"/>
    </source>
</evidence>
<protein>
    <submittedName>
        <fullName evidence="5">MarR family transcriptional regulator</fullName>
    </submittedName>
</protein>
<reference evidence="5" key="2">
    <citation type="submission" date="2021-04" db="EMBL/GenBank/DDBJ databases">
        <authorList>
            <person name="Gilroy R."/>
        </authorList>
    </citation>
    <scope>NUCLEOTIDE SEQUENCE</scope>
    <source>
        <strain evidence="5">ChiSjej2B20-11307</strain>
    </source>
</reference>
<dbReference type="AlphaFoldDB" id="A0A9D2HA71"/>
<dbReference type="Proteomes" id="UP000824223">
    <property type="component" value="Unassembled WGS sequence"/>
</dbReference>
<dbReference type="InterPro" id="IPR000835">
    <property type="entry name" value="HTH_MarR-typ"/>
</dbReference>
<evidence type="ECO:0000256" key="3">
    <source>
        <dbReference type="ARBA" id="ARBA00023163"/>
    </source>
</evidence>
<comment type="caution">
    <text evidence="5">The sequence shown here is derived from an EMBL/GenBank/DDBJ whole genome shotgun (WGS) entry which is preliminary data.</text>
</comment>
<dbReference type="Pfam" id="PF01047">
    <property type="entry name" value="MarR"/>
    <property type="match status" value="1"/>
</dbReference>
<evidence type="ECO:0000259" key="4">
    <source>
        <dbReference type="PROSITE" id="PS50995"/>
    </source>
</evidence>
<dbReference type="GO" id="GO:0003700">
    <property type="term" value="F:DNA-binding transcription factor activity"/>
    <property type="evidence" value="ECO:0007669"/>
    <property type="project" value="InterPro"/>
</dbReference>
<dbReference type="InterPro" id="IPR036388">
    <property type="entry name" value="WH-like_DNA-bd_sf"/>
</dbReference>
<proteinExistence type="predicted"/>
<dbReference type="InterPro" id="IPR036390">
    <property type="entry name" value="WH_DNA-bd_sf"/>
</dbReference>